<dbReference type="AlphaFoldDB" id="D6TGZ9"/>
<organism evidence="2 3">
    <name type="scientific">Ktedonobacter racemifer DSM 44963</name>
    <dbReference type="NCBI Taxonomy" id="485913"/>
    <lineage>
        <taxon>Bacteria</taxon>
        <taxon>Bacillati</taxon>
        <taxon>Chloroflexota</taxon>
        <taxon>Ktedonobacteria</taxon>
        <taxon>Ktedonobacterales</taxon>
        <taxon>Ktedonobacteraceae</taxon>
        <taxon>Ktedonobacter</taxon>
    </lineage>
</organism>
<feature type="transmembrane region" description="Helical" evidence="1">
    <location>
        <begin position="58"/>
        <end position="85"/>
    </location>
</feature>
<dbReference type="Proteomes" id="UP000004508">
    <property type="component" value="Unassembled WGS sequence"/>
</dbReference>
<keyword evidence="1" id="KW-0812">Transmembrane</keyword>
<sequence length="99" mass="11322">MLDRTVSYRYFVGKGIPSLREPRRDVFVGMRSSGHIGHQRMGLSLSTKYRYRTLIRCAGMVLIVYGLYLVVCALTAQITVSGIMIHPQKHPFHPYSTYT</sequence>
<proteinExistence type="predicted"/>
<evidence type="ECO:0000313" key="3">
    <source>
        <dbReference type="Proteomes" id="UP000004508"/>
    </source>
</evidence>
<keyword evidence="1" id="KW-1133">Transmembrane helix</keyword>
<evidence type="ECO:0000256" key="1">
    <source>
        <dbReference type="SAM" id="Phobius"/>
    </source>
</evidence>
<dbReference type="STRING" id="485913.Krac_10441"/>
<gene>
    <name evidence="2" type="ORF">Krac_10441</name>
</gene>
<dbReference type="InParanoid" id="D6TGZ9"/>
<accession>D6TGZ9</accession>
<dbReference type="EMBL" id="ADVG01000001">
    <property type="protein sequence ID" value="EFH88928.1"/>
    <property type="molecule type" value="Genomic_DNA"/>
</dbReference>
<name>D6TGZ9_KTERA</name>
<reference evidence="2 3" key="1">
    <citation type="journal article" date="2011" name="Stand. Genomic Sci.">
        <title>Non-contiguous finished genome sequence and contextual data of the filamentous soil bacterium Ktedonobacter racemifer type strain (SOSP1-21).</title>
        <authorList>
            <person name="Chang Y.J."/>
            <person name="Land M."/>
            <person name="Hauser L."/>
            <person name="Chertkov O."/>
            <person name="Del Rio T.G."/>
            <person name="Nolan M."/>
            <person name="Copeland A."/>
            <person name="Tice H."/>
            <person name="Cheng J.F."/>
            <person name="Lucas S."/>
            <person name="Han C."/>
            <person name="Goodwin L."/>
            <person name="Pitluck S."/>
            <person name="Ivanova N."/>
            <person name="Ovchinikova G."/>
            <person name="Pati A."/>
            <person name="Chen A."/>
            <person name="Palaniappan K."/>
            <person name="Mavromatis K."/>
            <person name="Liolios K."/>
            <person name="Brettin T."/>
            <person name="Fiebig A."/>
            <person name="Rohde M."/>
            <person name="Abt B."/>
            <person name="Goker M."/>
            <person name="Detter J.C."/>
            <person name="Woyke T."/>
            <person name="Bristow J."/>
            <person name="Eisen J.A."/>
            <person name="Markowitz V."/>
            <person name="Hugenholtz P."/>
            <person name="Kyrpides N.C."/>
            <person name="Klenk H.P."/>
            <person name="Lapidus A."/>
        </authorList>
    </citation>
    <scope>NUCLEOTIDE SEQUENCE [LARGE SCALE GENOMIC DNA]</scope>
    <source>
        <strain evidence="3">DSM 44963</strain>
    </source>
</reference>
<comment type="caution">
    <text evidence="2">The sequence shown here is derived from an EMBL/GenBank/DDBJ whole genome shotgun (WGS) entry which is preliminary data.</text>
</comment>
<keyword evidence="1" id="KW-0472">Membrane</keyword>
<protein>
    <submittedName>
        <fullName evidence="2">Uncharacterized protein</fullName>
    </submittedName>
</protein>
<keyword evidence="3" id="KW-1185">Reference proteome</keyword>
<evidence type="ECO:0000313" key="2">
    <source>
        <dbReference type="EMBL" id="EFH88928.1"/>
    </source>
</evidence>